<dbReference type="RefSeq" id="WP_139048366.1">
    <property type="nucleotide sequence ID" value="NZ_CAUQZS010000009.1"/>
</dbReference>
<gene>
    <name evidence="1" type="ORF">PLUA15_350008</name>
</gene>
<reference evidence="1 2" key="1">
    <citation type="submission" date="2017-08" db="EMBL/GenBank/DDBJ databases">
        <authorList>
            <person name="Chaillou S."/>
        </authorList>
    </citation>
    <scope>NUCLEOTIDE SEQUENCE [LARGE SCALE GENOMIC DNA]</scope>
    <source>
        <strain evidence="1 2">MFPA15A1205</strain>
    </source>
</reference>
<dbReference type="AlphaFoldDB" id="A0AAX2HAD4"/>
<protein>
    <submittedName>
        <fullName evidence="1">Uncharacterized protein</fullName>
    </submittedName>
</protein>
<dbReference type="Proteomes" id="UP000219564">
    <property type="component" value="Unassembled WGS sequence"/>
</dbReference>
<sequence length="59" mass="6358">MRAPKAPDLACVGFSYMKKAVADRYHLIVAGLCIPKVGVEPVEWRPVNGISHVLEPIGG</sequence>
<dbReference type="EMBL" id="OBKZ01000029">
    <property type="protein sequence ID" value="SOB53438.1"/>
    <property type="molecule type" value="Genomic_DNA"/>
</dbReference>
<proteinExistence type="predicted"/>
<name>A0AAX2HAD4_9PSED</name>
<evidence type="ECO:0000313" key="2">
    <source>
        <dbReference type="Proteomes" id="UP000219564"/>
    </source>
</evidence>
<organism evidence="1 2">
    <name type="scientific">Pseudomonas lundensis</name>
    <dbReference type="NCBI Taxonomy" id="86185"/>
    <lineage>
        <taxon>Bacteria</taxon>
        <taxon>Pseudomonadati</taxon>
        <taxon>Pseudomonadota</taxon>
        <taxon>Gammaproteobacteria</taxon>
        <taxon>Pseudomonadales</taxon>
        <taxon>Pseudomonadaceae</taxon>
        <taxon>Pseudomonas</taxon>
    </lineage>
</organism>
<evidence type="ECO:0000313" key="1">
    <source>
        <dbReference type="EMBL" id="SOB53438.1"/>
    </source>
</evidence>
<accession>A0AAX2HAD4</accession>
<comment type="caution">
    <text evidence="1">The sequence shown here is derived from an EMBL/GenBank/DDBJ whole genome shotgun (WGS) entry which is preliminary data.</text>
</comment>